<proteinExistence type="predicted"/>
<keyword evidence="1" id="KW-0255">Endonuclease</keyword>
<dbReference type="Gene3D" id="3.40.1350.40">
    <property type="match status" value="2"/>
</dbReference>
<gene>
    <name evidence="1" type="ORF">YZ82_04270</name>
</gene>
<evidence type="ECO:0000313" key="2">
    <source>
        <dbReference type="Proteomes" id="UP000321812"/>
    </source>
</evidence>
<keyword evidence="1" id="KW-0378">Hydrolase</keyword>
<keyword evidence="1" id="KW-0540">Nuclease</keyword>
<accession>A0A562XG12</accession>
<comment type="caution">
    <text evidence="1">The sequence shown here is derived from an EMBL/GenBank/DDBJ whole genome shotgun (WGS) entry which is preliminary data.</text>
</comment>
<dbReference type="CDD" id="cd22331">
    <property type="entry name" value="HinP1I-like"/>
    <property type="match status" value="1"/>
</dbReference>
<evidence type="ECO:0000313" key="1">
    <source>
        <dbReference type="EMBL" id="TWO20543.1"/>
    </source>
</evidence>
<organism evidence="1 2">
    <name type="scientific">Campylobacter hyointestinalis</name>
    <dbReference type="NCBI Taxonomy" id="198"/>
    <lineage>
        <taxon>Bacteria</taxon>
        <taxon>Pseudomonadati</taxon>
        <taxon>Campylobacterota</taxon>
        <taxon>Epsilonproteobacteria</taxon>
        <taxon>Campylobacterales</taxon>
        <taxon>Campylobacteraceae</taxon>
        <taxon>Campylobacter</taxon>
    </lineage>
</organism>
<dbReference type="Pfam" id="PF11463">
    <property type="entry name" value="R-HINP1I"/>
    <property type="match status" value="1"/>
</dbReference>
<dbReference type="RefSeq" id="WP_063998930.1">
    <property type="nucleotide sequence ID" value="NZ_VOAP01000013.1"/>
</dbReference>
<name>A0A562XG12_CAMHY</name>
<dbReference type="AlphaFoldDB" id="A0A562XG12"/>
<protein>
    <submittedName>
        <fullName evidence="1">Type II restriction endonuclease</fullName>
    </submittedName>
</protein>
<dbReference type="Proteomes" id="UP000321812">
    <property type="component" value="Unassembled WGS sequence"/>
</dbReference>
<dbReference type="EMBL" id="VOAP01000013">
    <property type="protein sequence ID" value="TWO20543.1"/>
    <property type="molecule type" value="Genomic_DNA"/>
</dbReference>
<dbReference type="GO" id="GO:0004519">
    <property type="term" value="F:endonuclease activity"/>
    <property type="evidence" value="ECO:0007669"/>
    <property type="project" value="UniProtKB-KW"/>
</dbReference>
<sequence>MDKIELGSKTAKDGFKNENFVVEIFNHWQNEILAQKWLEAMGYNINTIEEVRAEKIKGSFKADVQVVILVQIKLQKLSDVQNLQVKLVSNPQGFNQIDKRWIKSYNELWKIPSEIYELLQYFVGEIPPKIENPKDKRRMFLTEFSQIEQEKILNFFKENQALVLNDILKGRGQFASEWFLVILRLKDESIKWVLKSINEVINFYSGNVTISPLGSLKIGKITMQRKGGDNGRKSAQMLQFKLNPCELFENAFKK</sequence>
<reference evidence="1 2" key="1">
    <citation type="submission" date="2019-07" db="EMBL/GenBank/DDBJ databases">
        <title>Rapid identification of Enteric Bacteria from Whole Genome Sequences (WGS) using Average Nucleotide Identity (ANI).</title>
        <authorList>
            <person name="Lane C."/>
        </authorList>
    </citation>
    <scope>NUCLEOTIDE SEQUENCE [LARGE SCALE GENOMIC DNA]</scope>
    <source>
        <strain evidence="1 2">D2411</strain>
    </source>
</reference>
<dbReference type="InterPro" id="IPR021107">
    <property type="entry name" value="Restrct_endonuc_II_HinP1I"/>
</dbReference>